<dbReference type="EMBL" id="LAZR01001611">
    <property type="protein sequence ID" value="KKN42000.1"/>
    <property type="molecule type" value="Genomic_DNA"/>
</dbReference>
<evidence type="ECO:0000313" key="2">
    <source>
        <dbReference type="EMBL" id="KKN42000.1"/>
    </source>
</evidence>
<dbReference type="PANTHER" id="PTHR32385">
    <property type="entry name" value="MANNOSYL PHOSPHORYLINOSITOL CERAMIDE SYNTHASE"/>
    <property type="match status" value="1"/>
</dbReference>
<dbReference type="PANTHER" id="PTHR32385:SF15">
    <property type="entry name" value="INOSITOL PHOSPHOCERAMIDE MANNOSYLTRANSFERASE 1"/>
    <property type="match status" value="1"/>
</dbReference>
<dbReference type="InterPro" id="IPR029044">
    <property type="entry name" value="Nucleotide-diphossugar_trans"/>
</dbReference>
<evidence type="ECO:0000256" key="1">
    <source>
        <dbReference type="ARBA" id="ARBA00022679"/>
    </source>
</evidence>
<protein>
    <recommendedName>
        <fullName evidence="3">Alpha 1,4-glycosyltransferase domain-containing protein</fullName>
    </recommendedName>
</protein>
<sequence length="285" mass="33550">MHKIPKIAHFYWGAQLLPFLNFLTLVTFKYFHPEWKIVLYRPNEDSISGEASWDEHMQKVMYKGRDFIKSAEELVDEVKHAPFGDITLLRAHDVHKSDYVRWYALYHFGGLWCDTDVLWLKPIAEVKVPLETDIMICHTHPRPKKRGYYSIGVLAAIKGTEFYASLLEACKVKYDPSDYQCLGADMIRDMYPNPSDIKGLYVYNISMSVVYPYHYKHGMDKLYNMMFPDNICSSTVALHWYGGTELSMENINKIRFDNFRDLEHKSTMGRVLTRLDRRIQFETFI</sequence>
<dbReference type="SUPFAM" id="SSF53448">
    <property type="entry name" value="Nucleotide-diphospho-sugar transferases"/>
    <property type="match status" value="1"/>
</dbReference>
<dbReference type="GO" id="GO:0016020">
    <property type="term" value="C:membrane"/>
    <property type="evidence" value="ECO:0007669"/>
    <property type="project" value="GOC"/>
</dbReference>
<dbReference type="GO" id="GO:0051999">
    <property type="term" value="P:mannosyl-inositol phosphorylceramide biosynthetic process"/>
    <property type="evidence" value="ECO:0007669"/>
    <property type="project" value="TreeGrafter"/>
</dbReference>
<dbReference type="AlphaFoldDB" id="A0A0F9QDA3"/>
<name>A0A0F9QDA3_9ZZZZ</name>
<comment type="caution">
    <text evidence="2">The sequence shown here is derived from an EMBL/GenBank/DDBJ whole genome shotgun (WGS) entry which is preliminary data.</text>
</comment>
<dbReference type="Gene3D" id="3.90.550.20">
    <property type="match status" value="1"/>
</dbReference>
<organism evidence="2">
    <name type="scientific">marine sediment metagenome</name>
    <dbReference type="NCBI Taxonomy" id="412755"/>
    <lineage>
        <taxon>unclassified sequences</taxon>
        <taxon>metagenomes</taxon>
        <taxon>ecological metagenomes</taxon>
    </lineage>
</organism>
<reference evidence="2" key="1">
    <citation type="journal article" date="2015" name="Nature">
        <title>Complex archaea that bridge the gap between prokaryotes and eukaryotes.</title>
        <authorList>
            <person name="Spang A."/>
            <person name="Saw J.H."/>
            <person name="Jorgensen S.L."/>
            <person name="Zaremba-Niedzwiedzka K."/>
            <person name="Martijn J."/>
            <person name="Lind A.E."/>
            <person name="van Eijk R."/>
            <person name="Schleper C."/>
            <person name="Guy L."/>
            <person name="Ettema T.J."/>
        </authorList>
    </citation>
    <scope>NUCLEOTIDE SEQUENCE</scope>
</reference>
<dbReference type="GO" id="GO:0000030">
    <property type="term" value="F:mannosyltransferase activity"/>
    <property type="evidence" value="ECO:0007669"/>
    <property type="project" value="TreeGrafter"/>
</dbReference>
<keyword evidence="1" id="KW-0808">Transferase</keyword>
<evidence type="ECO:0008006" key="3">
    <source>
        <dbReference type="Google" id="ProtNLM"/>
    </source>
</evidence>
<accession>A0A0F9QDA3</accession>
<gene>
    <name evidence="2" type="ORF">LCGC14_0717600</name>
</gene>
<dbReference type="InterPro" id="IPR051706">
    <property type="entry name" value="Glycosyltransferase_domain"/>
</dbReference>
<proteinExistence type="predicted"/>
<dbReference type="Pfam" id="PF04488">
    <property type="entry name" value="Gly_transf_sug"/>
    <property type="match status" value="1"/>
</dbReference>
<dbReference type="InterPro" id="IPR007577">
    <property type="entry name" value="GlycoTrfase_DXD_sugar-bd_CS"/>
</dbReference>